<keyword evidence="3" id="KW-1185">Reference proteome</keyword>
<evidence type="ECO:0000313" key="3">
    <source>
        <dbReference type="Proteomes" id="UP000794436"/>
    </source>
</evidence>
<feature type="compositionally biased region" description="Basic and acidic residues" evidence="1">
    <location>
        <begin position="10"/>
        <end position="30"/>
    </location>
</feature>
<sequence length="279" mass="31564">MESPRPGKKPRFEANDRQDKEKGSCVEDSPRSGAGVALCVLGNASLFRHAVSFLDGLPMLFHGLAEKHDITWMEVALVRQQARRSSVLAMPDKSFRFDVTKEQRQALANLKKANASYMEMAIQDGDLSLLKLIYRLHKQGIAKEHPRFGFHNPMRHAAANGRLEMLVWLSQQEERNTWLNDDWLLDAALSSYKLDVVQWVHKNYVSLTTFIARTQSLDLVASHGALDLLRWTLSTFPKSDLTTEAMDGAAANGQLEMIKYLHEERTDGRTTRAIDKADD</sequence>
<protein>
    <submittedName>
        <fullName evidence="2">Uncharacterized protein</fullName>
    </submittedName>
</protein>
<dbReference type="InterPro" id="IPR036770">
    <property type="entry name" value="Ankyrin_rpt-contain_sf"/>
</dbReference>
<dbReference type="InterPro" id="IPR052050">
    <property type="entry name" value="SecEffector_AnkRepeat"/>
</dbReference>
<evidence type="ECO:0000256" key="1">
    <source>
        <dbReference type="SAM" id="MobiDB-lite"/>
    </source>
</evidence>
<gene>
    <name evidence="2" type="ORF">Poli38472_010214</name>
</gene>
<accession>A0A8K1C9B2</accession>
<dbReference type="OrthoDB" id="67499at2759"/>
<feature type="region of interest" description="Disordered" evidence="1">
    <location>
        <begin position="1"/>
        <end position="31"/>
    </location>
</feature>
<name>A0A8K1C9B2_PYTOL</name>
<dbReference type="EMBL" id="SPLM01000111">
    <property type="protein sequence ID" value="TMW58655.1"/>
    <property type="molecule type" value="Genomic_DNA"/>
</dbReference>
<proteinExistence type="predicted"/>
<dbReference type="SUPFAM" id="SSF140860">
    <property type="entry name" value="Pseudo ankyrin repeat-like"/>
    <property type="match status" value="1"/>
</dbReference>
<dbReference type="PANTHER" id="PTHR46586:SF3">
    <property type="entry name" value="ANKYRIN REPEAT-CONTAINING PROTEIN"/>
    <property type="match status" value="1"/>
</dbReference>
<comment type="caution">
    <text evidence="2">The sequence shown here is derived from an EMBL/GenBank/DDBJ whole genome shotgun (WGS) entry which is preliminary data.</text>
</comment>
<dbReference type="Gene3D" id="1.25.40.20">
    <property type="entry name" value="Ankyrin repeat-containing domain"/>
    <property type="match status" value="1"/>
</dbReference>
<reference evidence="2" key="1">
    <citation type="submission" date="2019-03" db="EMBL/GenBank/DDBJ databases">
        <title>Long read genome sequence of the mycoparasitic Pythium oligandrum ATCC 38472 isolated from sugarbeet rhizosphere.</title>
        <authorList>
            <person name="Gaulin E."/>
        </authorList>
    </citation>
    <scope>NUCLEOTIDE SEQUENCE</scope>
    <source>
        <strain evidence="2">ATCC 38472_TT</strain>
    </source>
</reference>
<evidence type="ECO:0000313" key="2">
    <source>
        <dbReference type="EMBL" id="TMW58655.1"/>
    </source>
</evidence>
<organism evidence="2 3">
    <name type="scientific">Pythium oligandrum</name>
    <name type="common">Mycoparasitic fungus</name>
    <dbReference type="NCBI Taxonomy" id="41045"/>
    <lineage>
        <taxon>Eukaryota</taxon>
        <taxon>Sar</taxon>
        <taxon>Stramenopiles</taxon>
        <taxon>Oomycota</taxon>
        <taxon>Peronosporomycetes</taxon>
        <taxon>Pythiales</taxon>
        <taxon>Pythiaceae</taxon>
        <taxon>Pythium</taxon>
    </lineage>
</organism>
<dbReference type="AlphaFoldDB" id="A0A8K1C9B2"/>
<dbReference type="PANTHER" id="PTHR46586">
    <property type="entry name" value="ANKYRIN REPEAT-CONTAINING PROTEIN"/>
    <property type="match status" value="1"/>
</dbReference>
<dbReference type="Proteomes" id="UP000794436">
    <property type="component" value="Unassembled WGS sequence"/>
</dbReference>